<dbReference type="Pfam" id="PF00300">
    <property type="entry name" value="His_Phos_1"/>
    <property type="match status" value="1"/>
</dbReference>
<protein>
    <recommendedName>
        <fullName evidence="2">Phosphoglycerate mutase</fullName>
    </recommendedName>
</protein>
<evidence type="ECO:0008006" key="2">
    <source>
        <dbReference type="Google" id="ProtNLM"/>
    </source>
</evidence>
<dbReference type="AlphaFoldDB" id="A0A7S4DLW4"/>
<dbReference type="PANTHER" id="PTHR48100">
    <property type="entry name" value="BROAD-SPECIFICITY PHOSPHATASE YOR283W-RELATED"/>
    <property type="match status" value="1"/>
</dbReference>
<gene>
    <name evidence="1" type="ORF">LGLO00237_LOCUS9587</name>
</gene>
<dbReference type="CDD" id="cd07067">
    <property type="entry name" value="HP_PGM_like"/>
    <property type="match status" value="1"/>
</dbReference>
<evidence type="ECO:0000313" key="1">
    <source>
        <dbReference type="EMBL" id="CAE0658018.1"/>
    </source>
</evidence>
<accession>A0A7S4DLW4</accession>
<organism evidence="1">
    <name type="scientific">Lotharella globosa</name>
    <dbReference type="NCBI Taxonomy" id="91324"/>
    <lineage>
        <taxon>Eukaryota</taxon>
        <taxon>Sar</taxon>
        <taxon>Rhizaria</taxon>
        <taxon>Cercozoa</taxon>
        <taxon>Chlorarachniophyceae</taxon>
        <taxon>Lotharella</taxon>
    </lineage>
</organism>
<sequence>MASRAPRRCGGVIGALGMAAILLAGLRDGGTRLRRRWGDDSYYSSCEDSPSDDMTIYPAHMRRIPEELLDGDYKYQFEPPGPPPESPEIDEFPDVTQMLPPLAEGSSRVYLCRHAETDHNAQGLINGWHDTWLNAKGSEQAEALGLFLRNAPLDRICSSTAIRAYITADRVACWHAKCRRFFLDDLSEMNFGILEGMALHNASIRQFYNELKQHWAKGNVKQRIPKGESPREVETRATDALLKCGAFSLSHHPAKHIAIVGHGRINKIVMAGLLRKGKIETMDEFSPQENCCVNVIDITQTGVTKLVSHNLVPHLEVSLPKNTTKHHYHITEDIKEHIAGEAEGGTGGWMNRLERLLLRHRRGEIPKDVYEDRRRWMFRLGGRDLGIDPIADLES</sequence>
<name>A0A7S4DLW4_9EUKA</name>
<dbReference type="PANTHER" id="PTHR48100:SF10">
    <property type="entry name" value="2-CARBOXY-D-ARABINITOL-1-PHOSPHATASE-RELATED"/>
    <property type="match status" value="1"/>
</dbReference>
<dbReference type="GO" id="GO:0016791">
    <property type="term" value="F:phosphatase activity"/>
    <property type="evidence" value="ECO:0007669"/>
    <property type="project" value="TreeGrafter"/>
</dbReference>
<dbReference type="SUPFAM" id="SSF53254">
    <property type="entry name" value="Phosphoglycerate mutase-like"/>
    <property type="match status" value="1"/>
</dbReference>
<dbReference type="InterPro" id="IPR029033">
    <property type="entry name" value="His_PPase_superfam"/>
</dbReference>
<dbReference type="EMBL" id="HBIV01013007">
    <property type="protein sequence ID" value="CAE0658018.1"/>
    <property type="molecule type" value="Transcribed_RNA"/>
</dbReference>
<dbReference type="InterPro" id="IPR013078">
    <property type="entry name" value="His_Pase_superF_clade-1"/>
</dbReference>
<dbReference type="InterPro" id="IPR050275">
    <property type="entry name" value="PGM_Phosphatase"/>
</dbReference>
<dbReference type="SMART" id="SM00855">
    <property type="entry name" value="PGAM"/>
    <property type="match status" value="1"/>
</dbReference>
<reference evidence="1" key="1">
    <citation type="submission" date="2021-01" db="EMBL/GenBank/DDBJ databases">
        <authorList>
            <person name="Corre E."/>
            <person name="Pelletier E."/>
            <person name="Niang G."/>
            <person name="Scheremetjew M."/>
            <person name="Finn R."/>
            <person name="Kale V."/>
            <person name="Holt S."/>
            <person name="Cochrane G."/>
            <person name="Meng A."/>
            <person name="Brown T."/>
            <person name="Cohen L."/>
        </authorList>
    </citation>
    <scope>NUCLEOTIDE SEQUENCE</scope>
    <source>
        <strain evidence="1">CCCM811</strain>
    </source>
</reference>
<proteinExistence type="predicted"/>
<dbReference type="Gene3D" id="3.40.50.1240">
    <property type="entry name" value="Phosphoglycerate mutase-like"/>
    <property type="match status" value="1"/>
</dbReference>